<feature type="active site" evidence="14">
    <location>
        <position position="279"/>
    </location>
</feature>
<evidence type="ECO:0000313" key="17">
    <source>
        <dbReference type="EMBL" id="MBC5650971.1"/>
    </source>
</evidence>
<dbReference type="InterPro" id="IPR013751">
    <property type="entry name" value="ACP_syn_III_N"/>
</dbReference>
<evidence type="ECO:0000259" key="15">
    <source>
        <dbReference type="Pfam" id="PF08541"/>
    </source>
</evidence>
<comment type="catalytic activity">
    <reaction evidence="13">
        <text>3-methylbutanoyl-CoA + malonyl-[ACP] + H(+) = 5-methyl-3-oxohexanoyl-[ACP] + CO2 + CoA</text>
        <dbReference type="Rhea" id="RHEA:42272"/>
        <dbReference type="Rhea" id="RHEA-COMP:9623"/>
        <dbReference type="Rhea" id="RHEA-COMP:9941"/>
        <dbReference type="ChEBI" id="CHEBI:15378"/>
        <dbReference type="ChEBI" id="CHEBI:16526"/>
        <dbReference type="ChEBI" id="CHEBI:57287"/>
        <dbReference type="ChEBI" id="CHEBI:57345"/>
        <dbReference type="ChEBI" id="CHEBI:78449"/>
        <dbReference type="ChEBI" id="CHEBI:78822"/>
        <dbReference type="EC" id="2.3.1.300"/>
    </reaction>
    <physiologicalReaction direction="left-to-right" evidence="13">
        <dbReference type="Rhea" id="RHEA:42273"/>
    </physiologicalReaction>
</comment>
<dbReference type="NCBIfam" id="NF006829">
    <property type="entry name" value="PRK09352.1"/>
    <property type="match status" value="1"/>
</dbReference>
<comment type="pathway">
    <text evidence="1 14">Lipid metabolism; fatty acid biosynthesis.</text>
</comment>
<accession>A0A8I0AIY5</accession>
<dbReference type="InterPro" id="IPR013747">
    <property type="entry name" value="ACP_syn_III_C"/>
</dbReference>
<dbReference type="GO" id="GO:0004315">
    <property type="term" value="F:3-oxoacyl-[acyl-carrier-protein] synthase activity"/>
    <property type="evidence" value="ECO:0007669"/>
    <property type="project" value="InterPro"/>
</dbReference>
<evidence type="ECO:0000256" key="8">
    <source>
        <dbReference type="ARBA" id="ARBA00023268"/>
    </source>
</evidence>
<evidence type="ECO:0000256" key="13">
    <source>
        <dbReference type="ARBA" id="ARBA00052985"/>
    </source>
</evidence>
<reference evidence="17 18" key="1">
    <citation type="submission" date="2020-08" db="EMBL/GenBank/DDBJ databases">
        <title>Genome public.</title>
        <authorList>
            <person name="Liu C."/>
            <person name="Sun Q."/>
        </authorList>
    </citation>
    <scope>NUCLEOTIDE SEQUENCE [LARGE SCALE GENOMIC DNA]</scope>
    <source>
        <strain evidence="17 18">BX17</strain>
    </source>
</reference>
<evidence type="ECO:0000256" key="3">
    <source>
        <dbReference type="ARBA" id="ARBA00022516"/>
    </source>
</evidence>
<dbReference type="GO" id="GO:0006633">
    <property type="term" value="P:fatty acid biosynthetic process"/>
    <property type="evidence" value="ECO:0007669"/>
    <property type="project" value="UniProtKB-UniRule"/>
</dbReference>
<dbReference type="Pfam" id="PF08545">
    <property type="entry name" value="ACP_syn_III"/>
    <property type="match status" value="1"/>
</dbReference>
<dbReference type="InterPro" id="IPR004655">
    <property type="entry name" value="FabH"/>
</dbReference>
<dbReference type="Proteomes" id="UP000652847">
    <property type="component" value="Unassembled WGS sequence"/>
</dbReference>
<evidence type="ECO:0000256" key="1">
    <source>
        <dbReference type="ARBA" id="ARBA00005194"/>
    </source>
</evidence>
<comment type="catalytic activity">
    <reaction evidence="11">
        <text>(2S)-2-methylbutanoyl-CoA + malonyl-[ACP] + H(+) = (4S)-4-methyl-3-oxohexanoyl-[ACP] + CO2 + CoA</text>
        <dbReference type="Rhea" id="RHEA:42276"/>
        <dbReference type="Rhea" id="RHEA-COMP:9623"/>
        <dbReference type="Rhea" id="RHEA-COMP:17148"/>
        <dbReference type="ChEBI" id="CHEBI:15378"/>
        <dbReference type="ChEBI" id="CHEBI:16526"/>
        <dbReference type="ChEBI" id="CHEBI:57287"/>
        <dbReference type="ChEBI" id="CHEBI:78449"/>
        <dbReference type="ChEBI" id="CHEBI:88166"/>
        <dbReference type="ChEBI" id="CHEBI:167462"/>
        <dbReference type="EC" id="2.3.1.300"/>
    </reaction>
    <physiologicalReaction direction="left-to-right" evidence="11">
        <dbReference type="Rhea" id="RHEA:42277"/>
    </physiologicalReaction>
</comment>
<evidence type="ECO:0000256" key="12">
    <source>
        <dbReference type="ARBA" id="ARBA00052467"/>
    </source>
</evidence>
<feature type="active site" evidence="14">
    <location>
        <position position="249"/>
    </location>
</feature>
<evidence type="ECO:0000256" key="10">
    <source>
        <dbReference type="ARBA" id="ARBA00051096"/>
    </source>
</evidence>
<dbReference type="HAMAP" id="MF_01815">
    <property type="entry name" value="FabH"/>
    <property type="match status" value="1"/>
</dbReference>
<protein>
    <recommendedName>
        <fullName evidence="14">Beta-ketoacyl-[acyl-carrier-protein] synthase III</fullName>
        <shortName evidence="14">Beta-ketoacyl-ACP synthase III</shortName>
        <shortName evidence="14">KAS III</shortName>
        <ecNumber evidence="14">2.3.1.180</ecNumber>
    </recommendedName>
    <alternativeName>
        <fullName evidence="14">3-oxoacyl-[acyl-carrier-protein] synthase 3</fullName>
    </alternativeName>
    <alternativeName>
        <fullName evidence="14">3-oxoacyl-[acyl-carrier-protein] synthase III</fullName>
    </alternativeName>
</protein>
<keyword evidence="14" id="KW-0963">Cytoplasm</keyword>
<evidence type="ECO:0000259" key="16">
    <source>
        <dbReference type="Pfam" id="PF08545"/>
    </source>
</evidence>
<dbReference type="NCBIfam" id="TIGR00747">
    <property type="entry name" value="fabH"/>
    <property type="match status" value="1"/>
</dbReference>
<dbReference type="EC" id="2.3.1.180" evidence="14"/>
<comment type="domain">
    <text evidence="14">The last Arg residue of the ACP-binding site is essential for the weak association between ACP/AcpP and FabH.</text>
</comment>
<organism evidence="17 18">
    <name type="scientific">Blautia segnis</name>
    <dbReference type="NCBI Taxonomy" id="2763030"/>
    <lineage>
        <taxon>Bacteria</taxon>
        <taxon>Bacillati</taxon>
        <taxon>Bacillota</taxon>
        <taxon>Clostridia</taxon>
        <taxon>Lachnospirales</taxon>
        <taxon>Lachnospiraceae</taxon>
        <taxon>Blautia</taxon>
    </lineage>
</organism>
<feature type="active site" evidence="14">
    <location>
        <position position="112"/>
    </location>
</feature>
<dbReference type="SUPFAM" id="SSF53901">
    <property type="entry name" value="Thiolase-like"/>
    <property type="match status" value="1"/>
</dbReference>
<proteinExistence type="inferred from homology"/>
<gene>
    <name evidence="14" type="primary">fabH</name>
    <name evidence="17" type="ORF">H8S54_07615</name>
</gene>
<evidence type="ECO:0000256" key="2">
    <source>
        <dbReference type="ARBA" id="ARBA00008642"/>
    </source>
</evidence>
<dbReference type="Gene3D" id="3.40.47.10">
    <property type="match status" value="1"/>
</dbReference>
<dbReference type="Pfam" id="PF08541">
    <property type="entry name" value="ACP_syn_III_C"/>
    <property type="match status" value="1"/>
</dbReference>
<dbReference type="RefSeq" id="WP_117854615.1">
    <property type="nucleotide sequence ID" value="NZ_JACOOT010000017.1"/>
</dbReference>
<comment type="subunit">
    <text evidence="14">Homodimer.</text>
</comment>
<evidence type="ECO:0000313" key="18">
    <source>
        <dbReference type="Proteomes" id="UP000652847"/>
    </source>
</evidence>
<comment type="function">
    <text evidence="14">Catalyzes the condensation reaction of fatty acid synthesis by the addition to an acyl acceptor of two carbons from malonyl-ACP. Catalyzes the first condensation reaction which initiates fatty acid synthesis and may therefore play a role in governing the total rate of fatty acid production. Possesses both acetoacetyl-ACP synthase and acetyl transacylase activities. Its substrate specificity determines the biosynthesis of branched-chain and/or straight-chain of fatty acids.</text>
</comment>
<dbReference type="EMBL" id="JACOOT010000017">
    <property type="protein sequence ID" value="MBC5650971.1"/>
    <property type="molecule type" value="Genomic_DNA"/>
</dbReference>
<dbReference type="CDD" id="cd00830">
    <property type="entry name" value="KAS_III"/>
    <property type="match status" value="1"/>
</dbReference>
<keyword evidence="4 14" id="KW-0808">Transferase</keyword>
<comment type="caution">
    <text evidence="17">The sequence shown here is derived from an EMBL/GenBank/DDBJ whole genome shotgun (WGS) entry which is preliminary data.</text>
</comment>
<keyword evidence="5 14" id="KW-0276">Fatty acid metabolism</keyword>
<keyword evidence="7 14" id="KW-0275">Fatty acid biosynthesis</keyword>
<evidence type="ECO:0000256" key="6">
    <source>
        <dbReference type="ARBA" id="ARBA00023098"/>
    </source>
</evidence>
<keyword evidence="6 14" id="KW-0443">Lipid metabolism</keyword>
<comment type="catalytic activity">
    <reaction evidence="12">
        <text>2-methylpropanoyl-CoA + malonyl-[ACP] + H(+) = 4-methyl-3-oxopentanoyl-[ACP] + CO2 + CoA</text>
        <dbReference type="Rhea" id="RHEA:42268"/>
        <dbReference type="Rhea" id="RHEA-COMP:9623"/>
        <dbReference type="Rhea" id="RHEA-COMP:9940"/>
        <dbReference type="ChEBI" id="CHEBI:15378"/>
        <dbReference type="ChEBI" id="CHEBI:16526"/>
        <dbReference type="ChEBI" id="CHEBI:57287"/>
        <dbReference type="ChEBI" id="CHEBI:57338"/>
        <dbReference type="ChEBI" id="CHEBI:78449"/>
        <dbReference type="ChEBI" id="CHEBI:78820"/>
        <dbReference type="EC" id="2.3.1.300"/>
    </reaction>
    <physiologicalReaction direction="left-to-right" evidence="12">
        <dbReference type="Rhea" id="RHEA:42269"/>
    </physiologicalReaction>
</comment>
<keyword evidence="9 14" id="KW-0012">Acyltransferase</keyword>
<keyword evidence="18" id="KW-1185">Reference proteome</keyword>
<name>A0A8I0AIY5_9FIRM</name>
<keyword evidence="8 14" id="KW-0511">Multifunctional enzyme</keyword>
<sequence>MTGKIKGTGSYIPVQVWDNDKLSHMMDTSDEWIRGRTGIGQRHIASGEETVSYMAAKAGEAALADAKMKPEEIDLILVSTMSAEIIMPCAACEVQKLLGAVHATCFDLNGACTGFLLALNTAQAYLGGRIYRTALVIGAEALSHLTNWQDRSTCVLFGDGAGAVVLEADPSAVYVQATHSIGNGGGALTCASRNQPGFAEENADLTPTYMQMDGKEVFKFAVSKVPEVIQEVLEQAGKTKEEIRYYMLHQANSRIVSSVAKHMKEPLEKFPMNIENLGNTSSASIPILLDEWKKKERLKAGDWIILSGFGGGLTYGASLLKWLI</sequence>
<dbReference type="GO" id="GO:0033818">
    <property type="term" value="F:beta-ketoacyl-acyl-carrier-protein synthase III activity"/>
    <property type="evidence" value="ECO:0007669"/>
    <property type="project" value="UniProtKB-UniRule"/>
</dbReference>
<comment type="catalytic activity">
    <reaction evidence="10">
        <text>malonyl-[ACP] + acetyl-CoA + H(+) = 3-oxobutanoyl-[ACP] + CO2 + CoA</text>
        <dbReference type="Rhea" id="RHEA:12080"/>
        <dbReference type="Rhea" id="RHEA-COMP:9623"/>
        <dbReference type="Rhea" id="RHEA-COMP:9625"/>
        <dbReference type="ChEBI" id="CHEBI:15378"/>
        <dbReference type="ChEBI" id="CHEBI:16526"/>
        <dbReference type="ChEBI" id="CHEBI:57287"/>
        <dbReference type="ChEBI" id="CHEBI:57288"/>
        <dbReference type="ChEBI" id="CHEBI:78449"/>
        <dbReference type="ChEBI" id="CHEBI:78450"/>
        <dbReference type="EC" id="2.3.1.180"/>
    </reaction>
    <physiologicalReaction direction="left-to-right" evidence="10">
        <dbReference type="Rhea" id="RHEA:12081"/>
    </physiologicalReaction>
</comment>
<dbReference type="PANTHER" id="PTHR43091">
    <property type="entry name" value="3-OXOACYL-[ACYL-CARRIER-PROTEIN] SYNTHASE"/>
    <property type="match status" value="1"/>
</dbReference>
<evidence type="ECO:0000256" key="7">
    <source>
        <dbReference type="ARBA" id="ARBA00023160"/>
    </source>
</evidence>
<dbReference type="PANTHER" id="PTHR43091:SF1">
    <property type="entry name" value="BETA-KETOACYL-[ACYL-CARRIER-PROTEIN] SYNTHASE III, CHLOROPLASTIC"/>
    <property type="match status" value="1"/>
</dbReference>
<feature type="domain" description="Beta-ketoacyl-[acyl-carrier-protein] synthase III N-terminal" evidence="16">
    <location>
        <begin position="106"/>
        <end position="170"/>
    </location>
</feature>
<evidence type="ECO:0000256" key="5">
    <source>
        <dbReference type="ARBA" id="ARBA00022832"/>
    </source>
</evidence>
<dbReference type="AlphaFoldDB" id="A0A8I0AIY5"/>
<evidence type="ECO:0000256" key="11">
    <source>
        <dbReference type="ARBA" id="ARBA00052407"/>
    </source>
</evidence>
<evidence type="ECO:0000256" key="14">
    <source>
        <dbReference type="HAMAP-Rule" id="MF_01815"/>
    </source>
</evidence>
<evidence type="ECO:0000256" key="4">
    <source>
        <dbReference type="ARBA" id="ARBA00022679"/>
    </source>
</evidence>
<feature type="region of interest" description="ACP-binding" evidence="14">
    <location>
        <begin position="250"/>
        <end position="254"/>
    </location>
</feature>
<comment type="similarity">
    <text evidence="2 14">Belongs to the thiolase-like superfamily. FabH family.</text>
</comment>
<keyword evidence="3 14" id="KW-0444">Lipid biosynthesis</keyword>
<dbReference type="FunFam" id="3.40.47.10:FF:000004">
    <property type="entry name" value="3-oxoacyl-[acyl-carrier-protein] synthase 3"/>
    <property type="match status" value="1"/>
</dbReference>
<feature type="domain" description="Beta-ketoacyl-[acyl-carrier-protein] synthase III C-terminal" evidence="15">
    <location>
        <begin position="233"/>
        <end position="322"/>
    </location>
</feature>
<dbReference type="InterPro" id="IPR016039">
    <property type="entry name" value="Thiolase-like"/>
</dbReference>
<dbReference type="UniPathway" id="UPA00094"/>
<evidence type="ECO:0000256" key="9">
    <source>
        <dbReference type="ARBA" id="ARBA00023315"/>
    </source>
</evidence>
<comment type="subcellular location">
    <subcellularLocation>
        <location evidence="14">Cytoplasm</location>
    </subcellularLocation>
</comment>
<dbReference type="GO" id="GO:0005737">
    <property type="term" value="C:cytoplasm"/>
    <property type="evidence" value="ECO:0007669"/>
    <property type="project" value="UniProtKB-SubCell"/>
</dbReference>